<proteinExistence type="predicted"/>
<dbReference type="InParanoid" id="A0A409XF69"/>
<feature type="domain" description="DUF6697" evidence="3">
    <location>
        <begin position="322"/>
        <end position="488"/>
    </location>
</feature>
<dbReference type="Proteomes" id="UP000283269">
    <property type="component" value="Unassembled WGS sequence"/>
</dbReference>
<reference evidence="4 5" key="1">
    <citation type="journal article" date="2018" name="Evol. Lett.">
        <title>Horizontal gene cluster transfer increased hallucinogenic mushroom diversity.</title>
        <authorList>
            <person name="Reynolds H.T."/>
            <person name="Vijayakumar V."/>
            <person name="Gluck-Thaler E."/>
            <person name="Korotkin H.B."/>
            <person name="Matheny P.B."/>
            <person name="Slot J.C."/>
        </authorList>
    </citation>
    <scope>NUCLEOTIDE SEQUENCE [LARGE SCALE GENOMIC DNA]</scope>
    <source>
        <strain evidence="4 5">2631</strain>
    </source>
</reference>
<protein>
    <recommendedName>
        <fullName evidence="3">DUF6697 domain-containing protein</fullName>
    </recommendedName>
</protein>
<name>A0A409XF69_PSICY</name>
<sequence length="496" mass="56489">MDEVFWSNVVKCWSDAAANVIVLRKELAKVQEERALYRSLVDSFRRSDFNPSDLRRTERVAEEDGHSVPIPHNDDVDPTIQVELMQDAEAGLGRAKEEYRRLQQELAASTEHIKALKLENEKIASNHQQETTKFKDEIRKLVVINEDLQKSLALSKEHSPKSLVAYRDLERQAETLKLSVKDHETENQYLRDELSATQDRLHRAEENSKVLLASIIKLQGITRHSAILRPLSNMSLYSESHGSSGKLSINLTNHFPDSNNNATPKVKPYIPIDVTRSPHESGVVDERSPLHDACVLPHDRQKMLANFPQVATPVTDAQNNVFERNFLKKALGEDVQSLFKYLPESRIDRKAITSSYLCPTLNHHVWCPSSPGQHGFLFVGLGKEKDSYKSPVVRNLFVGLPKEQSKCRTFRYLGKYKVTRVKPLSVDEWNTLSSDVKHMYAKLTSDKTGDVRPLEDIMLAYDKGTLSVPCVQLQFISFDDHIYSALLAHQNDIREN</sequence>
<evidence type="ECO:0000256" key="2">
    <source>
        <dbReference type="SAM" id="MobiDB-lite"/>
    </source>
</evidence>
<keyword evidence="1" id="KW-0175">Coiled coil</keyword>
<evidence type="ECO:0000313" key="5">
    <source>
        <dbReference type="Proteomes" id="UP000283269"/>
    </source>
</evidence>
<comment type="caution">
    <text evidence="4">The sequence shown here is derived from an EMBL/GenBank/DDBJ whole genome shotgun (WGS) entry which is preliminary data.</text>
</comment>
<dbReference type="EMBL" id="NHYD01001887">
    <property type="protein sequence ID" value="PPQ89385.1"/>
    <property type="molecule type" value="Genomic_DNA"/>
</dbReference>
<dbReference type="STRING" id="93625.A0A409XF69"/>
<dbReference type="InterPro" id="IPR046520">
    <property type="entry name" value="DUF6697"/>
</dbReference>
<keyword evidence="5" id="KW-1185">Reference proteome</keyword>
<evidence type="ECO:0000259" key="3">
    <source>
        <dbReference type="Pfam" id="PF20411"/>
    </source>
</evidence>
<dbReference type="OrthoDB" id="2757553at2759"/>
<feature type="compositionally biased region" description="Basic and acidic residues" evidence="2">
    <location>
        <begin position="55"/>
        <end position="66"/>
    </location>
</feature>
<dbReference type="AlphaFoldDB" id="A0A409XF69"/>
<accession>A0A409XF69</accession>
<evidence type="ECO:0000313" key="4">
    <source>
        <dbReference type="EMBL" id="PPQ89385.1"/>
    </source>
</evidence>
<feature type="coiled-coil region" evidence="1">
    <location>
        <begin position="166"/>
        <end position="207"/>
    </location>
</feature>
<gene>
    <name evidence="4" type="ORF">CVT25_002203</name>
</gene>
<evidence type="ECO:0000256" key="1">
    <source>
        <dbReference type="SAM" id="Coils"/>
    </source>
</evidence>
<feature type="coiled-coil region" evidence="1">
    <location>
        <begin position="85"/>
        <end position="119"/>
    </location>
</feature>
<dbReference type="Pfam" id="PF20411">
    <property type="entry name" value="DUF6697"/>
    <property type="match status" value="1"/>
</dbReference>
<feature type="region of interest" description="Disordered" evidence="2">
    <location>
        <begin position="55"/>
        <end position="76"/>
    </location>
</feature>
<organism evidence="4 5">
    <name type="scientific">Psilocybe cyanescens</name>
    <dbReference type="NCBI Taxonomy" id="93625"/>
    <lineage>
        <taxon>Eukaryota</taxon>
        <taxon>Fungi</taxon>
        <taxon>Dikarya</taxon>
        <taxon>Basidiomycota</taxon>
        <taxon>Agaricomycotina</taxon>
        <taxon>Agaricomycetes</taxon>
        <taxon>Agaricomycetidae</taxon>
        <taxon>Agaricales</taxon>
        <taxon>Agaricineae</taxon>
        <taxon>Strophariaceae</taxon>
        <taxon>Psilocybe</taxon>
    </lineage>
</organism>